<reference evidence="1 2" key="1">
    <citation type="submission" date="2017-05" db="EMBL/GenBank/DDBJ databases">
        <authorList>
            <person name="Varghese N."/>
            <person name="Submissions S."/>
        </authorList>
    </citation>
    <scope>NUCLEOTIDE SEQUENCE [LARGE SCALE GENOMIC DNA]</scope>
    <source>
        <strain evidence="1 2">DSM 21194</strain>
    </source>
</reference>
<dbReference type="OrthoDB" id="954262at2"/>
<organism evidence="1 2">
    <name type="scientific">Fodinibius sediminis</name>
    <dbReference type="NCBI Taxonomy" id="1214077"/>
    <lineage>
        <taxon>Bacteria</taxon>
        <taxon>Pseudomonadati</taxon>
        <taxon>Balneolota</taxon>
        <taxon>Balneolia</taxon>
        <taxon>Balneolales</taxon>
        <taxon>Balneolaceae</taxon>
        <taxon>Fodinibius</taxon>
    </lineage>
</organism>
<proteinExistence type="predicted"/>
<dbReference type="RefSeq" id="WP_142715065.1">
    <property type="nucleotide sequence ID" value="NZ_FXTH01000012.1"/>
</dbReference>
<dbReference type="SUPFAM" id="SSF47240">
    <property type="entry name" value="Ferritin-like"/>
    <property type="match status" value="1"/>
</dbReference>
<dbReference type="EMBL" id="FXTH01000012">
    <property type="protein sequence ID" value="SMO75999.1"/>
    <property type="molecule type" value="Genomic_DNA"/>
</dbReference>
<protein>
    <submittedName>
        <fullName evidence="1">Ferritin-like domain-containing protein</fullName>
    </submittedName>
</protein>
<dbReference type="Proteomes" id="UP000317593">
    <property type="component" value="Unassembled WGS sequence"/>
</dbReference>
<sequence length="248" mass="26240">MADNKQKPERSNPLTGNTNTISRKNFFKYAGASAAGALAVGLYGCGDDNNPMGPPMSEDAVKLGSGDVGILNYAYALEQLEAAFYTEVMNTPYSGMTDEEKQVLEDLRKHEVAHRDFFKAAISRDAGEDAIIPGLTPNFEAIDFSDRTSVLETAVAFEDLGVSAYNGAGQLISADGIPYLVQAGKIVSVEARHAAAVRDLLNGGASFAGDDIVDPETGLDRFLLPADVLAAAANFIEEEIDASNLPSA</sequence>
<gene>
    <name evidence="1" type="ORF">SAMN06265218_11210</name>
</gene>
<evidence type="ECO:0000313" key="1">
    <source>
        <dbReference type="EMBL" id="SMO75999.1"/>
    </source>
</evidence>
<name>A0A521DW76_9BACT</name>
<dbReference type="InterPro" id="IPR009078">
    <property type="entry name" value="Ferritin-like_SF"/>
</dbReference>
<dbReference type="AlphaFoldDB" id="A0A521DW76"/>
<keyword evidence="2" id="KW-1185">Reference proteome</keyword>
<accession>A0A521DW76</accession>
<dbReference type="CDD" id="cd00657">
    <property type="entry name" value="Ferritin_like"/>
    <property type="match status" value="1"/>
</dbReference>
<dbReference type="Pfam" id="PF13668">
    <property type="entry name" value="Ferritin_2"/>
    <property type="match status" value="1"/>
</dbReference>
<evidence type="ECO:0000313" key="2">
    <source>
        <dbReference type="Proteomes" id="UP000317593"/>
    </source>
</evidence>